<evidence type="ECO:0000256" key="2">
    <source>
        <dbReference type="SAM" id="MobiDB-lite"/>
    </source>
</evidence>
<evidence type="ECO:0000313" key="5">
    <source>
        <dbReference type="Proteomes" id="UP000579605"/>
    </source>
</evidence>
<dbReference type="InterPro" id="IPR001845">
    <property type="entry name" value="HTH_ArsR_DNA-bd_dom"/>
</dbReference>
<keyword evidence="1" id="KW-0059">Arsenical resistance</keyword>
<gene>
    <name evidence="4" type="ORF">F4554_000638</name>
</gene>
<dbReference type="Gene3D" id="1.10.10.10">
    <property type="entry name" value="Winged helix-like DNA-binding domain superfamily/Winged helix DNA-binding domain"/>
    <property type="match status" value="1"/>
</dbReference>
<dbReference type="Gene3D" id="3.40.50.2300">
    <property type="match status" value="1"/>
</dbReference>
<dbReference type="InterPro" id="IPR023485">
    <property type="entry name" value="Ptyr_pPase"/>
</dbReference>
<dbReference type="InterPro" id="IPR011991">
    <property type="entry name" value="ArsR-like_HTH"/>
</dbReference>
<organism evidence="4 5">
    <name type="scientific">Actinopolymorpha rutila</name>
    <dbReference type="NCBI Taxonomy" id="446787"/>
    <lineage>
        <taxon>Bacteria</taxon>
        <taxon>Bacillati</taxon>
        <taxon>Actinomycetota</taxon>
        <taxon>Actinomycetes</taxon>
        <taxon>Propionibacteriales</taxon>
        <taxon>Actinopolymorphaceae</taxon>
        <taxon>Actinopolymorpha</taxon>
    </lineage>
</organism>
<accession>A0A852ZG76</accession>
<dbReference type="AlphaFoldDB" id="A0A852ZG76"/>
<comment type="caution">
    <text evidence="4">The sequence shown here is derived from an EMBL/GenBank/DDBJ whole genome shotgun (WGS) entry which is preliminary data.</text>
</comment>
<dbReference type="SMART" id="SM00418">
    <property type="entry name" value="HTH_ARSR"/>
    <property type="match status" value="1"/>
</dbReference>
<sequence>MAVESRHAEVAPPVFLQLAGNPVRWRLLTELARSDLRVGELVAAIDQPQNTVSYHLGRLRAAGLVSTRRSSADQRDSYYHADLTRCGELLASTGAALHPGLSAGVRPAMQHDAKSTLTARRRRNRNTRKVRVLFLCTGNSARSQMAEALLAQAAGENAEVASAGSHPKDLHPNAVHAMRAYDIDLTGRRSKHLDEFAGQRFHYVITLCDKLREICPEFPGSPQAIHWSIVDPAAEGGHAAFRRVAADLHTRIAFLTNYLGIPATPTTRE</sequence>
<dbReference type="SMART" id="SM00226">
    <property type="entry name" value="LMWPc"/>
    <property type="match status" value="1"/>
</dbReference>
<protein>
    <submittedName>
        <fullName evidence="4">Protein-tyrosine-phosphatase/DNA-binding transcriptional ArsR family regulator</fullName>
    </submittedName>
</protein>
<dbReference type="GO" id="GO:0003700">
    <property type="term" value="F:DNA-binding transcription factor activity"/>
    <property type="evidence" value="ECO:0007669"/>
    <property type="project" value="InterPro"/>
</dbReference>
<dbReference type="RefSeq" id="WP_179785973.1">
    <property type="nucleotide sequence ID" value="NZ_BAAARR010000004.1"/>
</dbReference>
<evidence type="ECO:0000313" key="4">
    <source>
        <dbReference type="EMBL" id="NYH88000.1"/>
    </source>
</evidence>
<keyword evidence="5" id="KW-1185">Reference proteome</keyword>
<feature type="domain" description="HTH arsR-type" evidence="3">
    <location>
        <begin position="4"/>
        <end position="98"/>
    </location>
</feature>
<reference evidence="4 5" key="1">
    <citation type="submission" date="2020-07" db="EMBL/GenBank/DDBJ databases">
        <title>Sequencing the genomes of 1000 actinobacteria strains.</title>
        <authorList>
            <person name="Klenk H.-P."/>
        </authorList>
    </citation>
    <scope>NUCLEOTIDE SEQUENCE [LARGE SCALE GENOMIC DNA]</scope>
    <source>
        <strain evidence="4 5">DSM 18448</strain>
    </source>
</reference>
<dbReference type="Proteomes" id="UP000579605">
    <property type="component" value="Unassembled WGS sequence"/>
</dbReference>
<dbReference type="SUPFAM" id="SSF46785">
    <property type="entry name" value="Winged helix' DNA-binding domain"/>
    <property type="match status" value="1"/>
</dbReference>
<dbReference type="InterPro" id="IPR036390">
    <property type="entry name" value="WH_DNA-bd_sf"/>
</dbReference>
<proteinExistence type="predicted"/>
<dbReference type="InterPro" id="IPR036196">
    <property type="entry name" value="Ptyr_pPase_sf"/>
</dbReference>
<dbReference type="GO" id="GO:0046685">
    <property type="term" value="P:response to arsenic-containing substance"/>
    <property type="evidence" value="ECO:0007669"/>
    <property type="project" value="UniProtKB-KW"/>
</dbReference>
<dbReference type="GO" id="GO:0003677">
    <property type="term" value="F:DNA binding"/>
    <property type="evidence" value="ECO:0007669"/>
    <property type="project" value="UniProtKB-KW"/>
</dbReference>
<evidence type="ECO:0000256" key="1">
    <source>
        <dbReference type="ARBA" id="ARBA00022849"/>
    </source>
</evidence>
<dbReference type="EMBL" id="JACBZH010000001">
    <property type="protein sequence ID" value="NYH88000.1"/>
    <property type="molecule type" value="Genomic_DNA"/>
</dbReference>
<dbReference type="CDD" id="cd00090">
    <property type="entry name" value="HTH_ARSR"/>
    <property type="match status" value="1"/>
</dbReference>
<keyword evidence="4" id="KW-0238">DNA-binding</keyword>
<dbReference type="CDD" id="cd16345">
    <property type="entry name" value="LMWP_ArsC"/>
    <property type="match status" value="1"/>
</dbReference>
<evidence type="ECO:0000259" key="3">
    <source>
        <dbReference type="PROSITE" id="PS50987"/>
    </source>
</evidence>
<dbReference type="PANTHER" id="PTHR43428:SF1">
    <property type="entry name" value="ARSENATE REDUCTASE"/>
    <property type="match status" value="1"/>
</dbReference>
<dbReference type="PANTHER" id="PTHR43428">
    <property type="entry name" value="ARSENATE REDUCTASE"/>
    <property type="match status" value="1"/>
</dbReference>
<dbReference type="SUPFAM" id="SSF52788">
    <property type="entry name" value="Phosphotyrosine protein phosphatases I"/>
    <property type="match status" value="1"/>
</dbReference>
<name>A0A852ZG76_9ACTN</name>
<dbReference type="InterPro" id="IPR036388">
    <property type="entry name" value="WH-like_DNA-bd_sf"/>
</dbReference>
<dbReference type="Pfam" id="PF01451">
    <property type="entry name" value="LMWPc"/>
    <property type="match status" value="1"/>
</dbReference>
<dbReference type="Pfam" id="PF01022">
    <property type="entry name" value="HTH_5"/>
    <property type="match status" value="1"/>
</dbReference>
<dbReference type="PROSITE" id="PS50987">
    <property type="entry name" value="HTH_ARSR_2"/>
    <property type="match status" value="1"/>
</dbReference>
<feature type="region of interest" description="Disordered" evidence="2">
    <location>
        <begin position="101"/>
        <end position="122"/>
    </location>
</feature>